<dbReference type="eggNOG" id="ENOG5032RZ3">
    <property type="taxonomic scope" value="Bacteria"/>
</dbReference>
<protein>
    <submittedName>
        <fullName evidence="3">Uncharacterized protein</fullName>
    </submittedName>
</protein>
<gene>
    <name evidence="3" type="ordered locus">Oweho_1682</name>
</gene>
<feature type="chain" id="PRO_5003514470" evidence="2">
    <location>
        <begin position="19"/>
        <end position="219"/>
    </location>
</feature>
<dbReference type="KEGG" id="oho:Oweho_1682"/>
<dbReference type="OrthoDB" id="1177179at2"/>
<accession>G8R030</accession>
<evidence type="ECO:0000313" key="3">
    <source>
        <dbReference type="EMBL" id="AEV32670.1"/>
    </source>
</evidence>
<keyword evidence="2" id="KW-0732">Signal</keyword>
<organism evidence="3 4">
    <name type="scientific">Owenweeksia hongkongensis (strain DSM 17368 / CIP 108786 / JCM 12287 / NRRL B-23963 / UST20020801)</name>
    <dbReference type="NCBI Taxonomy" id="926562"/>
    <lineage>
        <taxon>Bacteria</taxon>
        <taxon>Pseudomonadati</taxon>
        <taxon>Bacteroidota</taxon>
        <taxon>Flavobacteriia</taxon>
        <taxon>Flavobacteriales</taxon>
        <taxon>Owenweeksiaceae</taxon>
        <taxon>Owenweeksia</taxon>
    </lineage>
</organism>
<keyword evidence="1" id="KW-0812">Transmembrane</keyword>
<dbReference type="Proteomes" id="UP000005631">
    <property type="component" value="Chromosome"/>
</dbReference>
<dbReference type="Pfam" id="PF20420">
    <property type="entry name" value="DUF6702"/>
    <property type="match status" value="1"/>
</dbReference>
<dbReference type="STRING" id="926562.Oweho_1682"/>
<reference evidence="3 4" key="1">
    <citation type="journal article" date="2012" name="Stand. Genomic Sci.">
        <title>Genome sequence of the orange-pigmented seawater bacterium Owenweeksia hongkongensis type strain (UST20020801(T)).</title>
        <authorList>
            <person name="Riedel T."/>
            <person name="Held B."/>
            <person name="Nolan M."/>
            <person name="Lucas S."/>
            <person name="Lapidus A."/>
            <person name="Tice H."/>
            <person name="Del Rio T.G."/>
            <person name="Cheng J.F."/>
            <person name="Han C."/>
            <person name="Tapia R."/>
            <person name="Goodwin L.A."/>
            <person name="Pitluck S."/>
            <person name="Liolios K."/>
            <person name="Mavromatis K."/>
            <person name="Pagani I."/>
            <person name="Ivanova N."/>
            <person name="Mikhailova N."/>
            <person name="Pati A."/>
            <person name="Chen A."/>
            <person name="Palaniappan K."/>
            <person name="Rohde M."/>
            <person name="Tindall B.J."/>
            <person name="Detter J.C."/>
            <person name="Goker M."/>
            <person name="Woyke T."/>
            <person name="Bristow J."/>
            <person name="Eisen J.A."/>
            <person name="Markowitz V."/>
            <person name="Hugenholtz P."/>
            <person name="Klenk H.P."/>
            <person name="Kyrpides N.C."/>
        </authorList>
    </citation>
    <scope>NUCLEOTIDE SEQUENCE</scope>
    <source>
        <strain evidence="4">DSM 17368 / JCM 12287 / NRRL B-23963</strain>
    </source>
</reference>
<keyword evidence="1" id="KW-1133">Transmembrane helix</keyword>
<evidence type="ECO:0000256" key="2">
    <source>
        <dbReference type="SAM" id="SignalP"/>
    </source>
</evidence>
<name>G8R030_OWEHD</name>
<dbReference type="AlphaFoldDB" id="G8R030"/>
<dbReference type="RefSeq" id="WP_014202026.1">
    <property type="nucleotide sequence ID" value="NC_016599.1"/>
</dbReference>
<keyword evidence="1" id="KW-0472">Membrane</keyword>
<evidence type="ECO:0000256" key="1">
    <source>
        <dbReference type="SAM" id="Phobius"/>
    </source>
</evidence>
<keyword evidence="4" id="KW-1185">Reference proteome</keyword>
<sequence length="219" mass="24398">MKWIIGLLLMIGMQSAWAHQPSVSSTILSQQGDNSWVLQVRSPLSAFEYEIKQLNGETSFSTPEEFKSLVLSHILKNVTIQVNGENTVQLIKGFVKLGHETNVVFQATGIPEEIESIDVSNKSFEHIGYNQSALMIIKSGLEKQQFVLDDKNQHSIKLLAKGNQLVEHTANSTAGIGFAPTSFMNYVTWGLGLLFILLFGFYLYQSNKLDEATRQGNCL</sequence>
<dbReference type="HOGENOM" id="CLU_111501_0_0_10"/>
<feature type="transmembrane region" description="Helical" evidence="1">
    <location>
        <begin position="186"/>
        <end position="204"/>
    </location>
</feature>
<feature type="signal peptide" evidence="2">
    <location>
        <begin position="1"/>
        <end position="18"/>
    </location>
</feature>
<dbReference type="InterPro" id="IPR046525">
    <property type="entry name" value="DUF6702"/>
</dbReference>
<dbReference type="EMBL" id="CP003156">
    <property type="protein sequence ID" value="AEV32670.1"/>
    <property type="molecule type" value="Genomic_DNA"/>
</dbReference>
<evidence type="ECO:0000313" key="4">
    <source>
        <dbReference type="Proteomes" id="UP000005631"/>
    </source>
</evidence>
<proteinExistence type="predicted"/>